<keyword evidence="3" id="KW-1185">Reference proteome</keyword>
<dbReference type="OrthoDB" id="5925787at2"/>
<dbReference type="InterPro" id="IPR020016">
    <property type="entry name" value="Decahaem-assoc_OM_MtrB/PioB"/>
</dbReference>
<protein>
    <submittedName>
        <fullName evidence="2">Putative beta-barrel porin MtrB/PioB</fullName>
    </submittedName>
</protein>
<evidence type="ECO:0000313" key="2">
    <source>
        <dbReference type="EMBL" id="TCO40245.1"/>
    </source>
</evidence>
<evidence type="ECO:0000313" key="3">
    <source>
        <dbReference type="Proteomes" id="UP000294862"/>
    </source>
</evidence>
<feature type="signal peptide" evidence="1">
    <location>
        <begin position="1"/>
        <end position="25"/>
    </location>
</feature>
<gene>
    <name evidence="2" type="ORF">EV148_10539</name>
</gene>
<evidence type="ECO:0000256" key="1">
    <source>
        <dbReference type="SAM" id="SignalP"/>
    </source>
</evidence>
<reference evidence="2 3" key="1">
    <citation type="journal article" date="2015" name="Stand. Genomic Sci.">
        <title>Genomic Encyclopedia of Bacterial and Archaeal Type Strains, Phase III: the genomes of soil and plant-associated and newly described type strains.</title>
        <authorList>
            <person name="Whitman W.B."/>
            <person name="Woyke T."/>
            <person name="Klenk H.P."/>
            <person name="Zhou Y."/>
            <person name="Lilburn T.G."/>
            <person name="Beck B.J."/>
            <person name="De Vos P."/>
            <person name="Vandamme P."/>
            <person name="Eisen J.A."/>
            <person name="Garrity G."/>
            <person name="Hugenholtz P."/>
            <person name="Kyrpides N.C."/>
        </authorList>
    </citation>
    <scope>NUCLEOTIDE SEQUENCE [LARGE SCALE GENOMIC DNA]</scope>
    <source>
        <strain evidence="2 3">A3</strain>
    </source>
</reference>
<sequence>MRTPRLLRPLPLAAAIAAVAANARADSGVGVDTWRANKLDPTAGATVEGCDARGTSWLEAGGHRTPTGNLYACPPPSPATADHGAWTTSGILSVGAVATGGDDGNALWNRYVDWDGGIVLALLAFEAERAADGSYASVRASRISDDDEYYQAVFGRAGSYKVQAFLRDMPNLVTNTAKPIWNGVGTNHLTLPAGYAAGASTPDAIAGLSAATPERTLGVTREKQGLGFSVYLTPQWTAYANATDEQRHGARPFGGPFFFNFPFPDNGGVLETVKPIDDSTVNLSGGFRYAGTTWRMEFGYSGSFYRDRYTRYTYEMPFALAPLVPGAVSAPLTTGQFATEPDNDWHNLKAAFTRKLPLNGELSITASGGRMSQDDTLIPPVACAGVFGIGLDGNLQTGPQNPYLYDCANWNTPDALSRRSADMRIDTSLLDARMVLQPGADLTLRGGLRHEREDYRNVYLAYNPLTGQYGYVSENGSQGSVVPGESGIWDPTDPSAITRIRSLPLDMQTTEANIGADWKVGARDTLGATLAFSRYEPNHRERGTVDDGSIKLSWTNRALDWLTLRANYTYLHQDGDRYDYDPYDFTYSISLPGFVAPPNGVPAHTVDALRKYDVASRSEHKLDLMATFMPRDDMTVSASLRGDFNDYDADLGRKGYDTLGATVQWEWQPAPGSNASVYYAYDRSKLRMANINEINDGGSNPSIGGNTYVDIGRWWADDTQRNHNAGVVLAHAFGRVRLDASWNYLHARGTTDYRFASPLALAWADTVIGDGAGGGAFPAMTYRVNSFSVGLHIPLHERVALRVFDLYERGRISDWHYLGFATTHAIDHRVYTDGGPQGYDANLVGVLLDVRL</sequence>
<keyword evidence="1" id="KW-0732">Signal</keyword>
<dbReference type="AlphaFoldDB" id="A0A4R2ICE8"/>
<name>A0A4R2ICE8_9GAMM</name>
<comment type="caution">
    <text evidence="2">The sequence shown here is derived from an EMBL/GenBank/DDBJ whole genome shotgun (WGS) entry which is preliminary data.</text>
</comment>
<feature type="chain" id="PRO_5020978317" evidence="1">
    <location>
        <begin position="26"/>
        <end position="852"/>
    </location>
</feature>
<dbReference type="Proteomes" id="UP000294862">
    <property type="component" value="Unassembled WGS sequence"/>
</dbReference>
<dbReference type="Pfam" id="PF11854">
    <property type="entry name" value="MtrB_PioB"/>
    <property type="match status" value="1"/>
</dbReference>
<accession>A0A4R2ICE8</accession>
<dbReference type="EMBL" id="SLWQ01000005">
    <property type="protein sequence ID" value="TCO40245.1"/>
    <property type="molecule type" value="Genomic_DNA"/>
</dbReference>
<organism evidence="2 3">
    <name type="scientific">Dokdonella fugitiva</name>
    <dbReference type="NCBI Taxonomy" id="328517"/>
    <lineage>
        <taxon>Bacteria</taxon>
        <taxon>Pseudomonadati</taxon>
        <taxon>Pseudomonadota</taxon>
        <taxon>Gammaproteobacteria</taxon>
        <taxon>Lysobacterales</taxon>
        <taxon>Rhodanobacteraceae</taxon>
        <taxon>Dokdonella</taxon>
    </lineage>
</organism>
<dbReference type="RefSeq" id="WP_131997593.1">
    <property type="nucleotide sequence ID" value="NZ_SLWQ01000005.1"/>
</dbReference>
<dbReference type="SUPFAM" id="SSF56935">
    <property type="entry name" value="Porins"/>
    <property type="match status" value="2"/>
</dbReference>
<proteinExistence type="predicted"/>